<name>A0A9Q0JRG2_9MAGN</name>
<evidence type="ECO:0000313" key="1">
    <source>
        <dbReference type="EMBL" id="KAJ4950104.1"/>
    </source>
</evidence>
<comment type="caution">
    <text evidence="1">The sequence shown here is derived from an EMBL/GenBank/DDBJ whole genome shotgun (WGS) entry which is preliminary data.</text>
</comment>
<gene>
    <name evidence="1" type="ORF">NE237_026936</name>
</gene>
<proteinExistence type="predicted"/>
<keyword evidence="2" id="KW-1185">Reference proteome</keyword>
<evidence type="ECO:0000313" key="2">
    <source>
        <dbReference type="Proteomes" id="UP001141806"/>
    </source>
</evidence>
<sequence length="111" mass="12611">MKMIQILPKEGIKRLNKMIRWQKERKISGNVHKSRFLASDLKSDLWRWSCPRESCGFKGGDVATSDSNASKFTGHSTQSKGTCVQDEFGDMPQRARGVSDRNAIHEQVAMR</sequence>
<dbReference type="EMBL" id="JAMYWD010000012">
    <property type="protein sequence ID" value="KAJ4950104.1"/>
    <property type="molecule type" value="Genomic_DNA"/>
</dbReference>
<dbReference type="AlphaFoldDB" id="A0A9Q0JRG2"/>
<reference evidence="1" key="1">
    <citation type="journal article" date="2023" name="Plant J.">
        <title>The genome of the king protea, Protea cynaroides.</title>
        <authorList>
            <person name="Chang J."/>
            <person name="Duong T.A."/>
            <person name="Schoeman C."/>
            <person name="Ma X."/>
            <person name="Roodt D."/>
            <person name="Barker N."/>
            <person name="Li Z."/>
            <person name="Van de Peer Y."/>
            <person name="Mizrachi E."/>
        </authorList>
    </citation>
    <scope>NUCLEOTIDE SEQUENCE</scope>
    <source>
        <tissue evidence="1">Young leaves</tissue>
    </source>
</reference>
<protein>
    <submittedName>
        <fullName evidence="1">Uncharacterized protein</fullName>
    </submittedName>
</protein>
<organism evidence="1 2">
    <name type="scientific">Protea cynaroides</name>
    <dbReference type="NCBI Taxonomy" id="273540"/>
    <lineage>
        <taxon>Eukaryota</taxon>
        <taxon>Viridiplantae</taxon>
        <taxon>Streptophyta</taxon>
        <taxon>Embryophyta</taxon>
        <taxon>Tracheophyta</taxon>
        <taxon>Spermatophyta</taxon>
        <taxon>Magnoliopsida</taxon>
        <taxon>Proteales</taxon>
        <taxon>Proteaceae</taxon>
        <taxon>Protea</taxon>
    </lineage>
</organism>
<accession>A0A9Q0JRG2</accession>
<dbReference type="Proteomes" id="UP001141806">
    <property type="component" value="Unassembled WGS sequence"/>
</dbReference>